<name>A0A4D6L773_VIGUN</name>
<protein>
    <submittedName>
        <fullName evidence="1">Uncharacterized protein</fullName>
    </submittedName>
</protein>
<reference evidence="1 2" key="1">
    <citation type="submission" date="2019-04" db="EMBL/GenBank/DDBJ databases">
        <title>An improved genome assembly and genetic linkage map for asparagus bean, Vigna unguiculata ssp. sesquipedialis.</title>
        <authorList>
            <person name="Xia Q."/>
            <person name="Zhang R."/>
            <person name="Dong Y."/>
        </authorList>
    </citation>
    <scope>NUCLEOTIDE SEQUENCE [LARGE SCALE GENOMIC DNA]</scope>
    <source>
        <tissue evidence="1">Leaf</tissue>
    </source>
</reference>
<sequence length="79" mass="8813">MRESALCSEVQHQRRRHRDGGCRIVVAAMEEGGGSDGGRERDERATVTGGATQRGFAFAFAFAWLQWSEVAGGGWRLWW</sequence>
<accession>A0A4D6L773</accession>
<evidence type="ECO:0000313" key="2">
    <source>
        <dbReference type="Proteomes" id="UP000501690"/>
    </source>
</evidence>
<organism evidence="1 2">
    <name type="scientific">Vigna unguiculata</name>
    <name type="common">Cowpea</name>
    <dbReference type="NCBI Taxonomy" id="3917"/>
    <lineage>
        <taxon>Eukaryota</taxon>
        <taxon>Viridiplantae</taxon>
        <taxon>Streptophyta</taxon>
        <taxon>Embryophyta</taxon>
        <taxon>Tracheophyta</taxon>
        <taxon>Spermatophyta</taxon>
        <taxon>Magnoliopsida</taxon>
        <taxon>eudicotyledons</taxon>
        <taxon>Gunneridae</taxon>
        <taxon>Pentapetalae</taxon>
        <taxon>rosids</taxon>
        <taxon>fabids</taxon>
        <taxon>Fabales</taxon>
        <taxon>Fabaceae</taxon>
        <taxon>Papilionoideae</taxon>
        <taxon>50 kb inversion clade</taxon>
        <taxon>NPAAA clade</taxon>
        <taxon>indigoferoid/millettioid clade</taxon>
        <taxon>Phaseoleae</taxon>
        <taxon>Vigna</taxon>
    </lineage>
</organism>
<gene>
    <name evidence="1" type="ORF">DEO72_LG2g4714</name>
</gene>
<evidence type="ECO:0000313" key="1">
    <source>
        <dbReference type="EMBL" id="QCD84362.1"/>
    </source>
</evidence>
<dbReference type="AlphaFoldDB" id="A0A4D6L773"/>
<dbReference type="Proteomes" id="UP000501690">
    <property type="component" value="Linkage Group LG2"/>
</dbReference>
<dbReference type="EMBL" id="CP039346">
    <property type="protein sequence ID" value="QCD84362.1"/>
    <property type="molecule type" value="Genomic_DNA"/>
</dbReference>
<proteinExistence type="predicted"/>
<keyword evidence="2" id="KW-1185">Reference proteome</keyword>